<dbReference type="InterPro" id="IPR015943">
    <property type="entry name" value="WD40/YVTN_repeat-like_dom_sf"/>
</dbReference>
<keyword evidence="4" id="KW-1185">Reference proteome</keyword>
<evidence type="ECO:0000313" key="3">
    <source>
        <dbReference type="EMBL" id="WCZ32524.1"/>
    </source>
</evidence>
<feature type="chain" id="PRO_5047313037" description="Prolipoprotein LppL" evidence="2">
    <location>
        <begin position="23"/>
        <end position="356"/>
    </location>
</feature>
<evidence type="ECO:0000256" key="1">
    <source>
        <dbReference type="SAM" id="MobiDB-lite"/>
    </source>
</evidence>
<feature type="signal peptide" evidence="2">
    <location>
        <begin position="1"/>
        <end position="22"/>
    </location>
</feature>
<proteinExistence type="predicted"/>
<feature type="region of interest" description="Disordered" evidence="1">
    <location>
        <begin position="27"/>
        <end position="62"/>
    </location>
</feature>
<sequence>MNFPRRTATAVALAATLSGALAAAGCQANTPPDDAKEAEVQGNATPAESPRTEESGDKLAGDILNAPRGLDDITDLESIGTTLAARSGDTLAVGSVDDFRAGKAKTISLPGECGDITTATDPDKFVAPCGDEVLFVPADSPADVSHVKVDEEFPVTAATVTETGDLYVTSRDVDRVAVYRDGSRAEEIRVEAGTDQLLAVGNGDKDDGIVRLKRADTTIQSLDLDKSRAGGRLRVGQGLGEAATSRDGVIVVSDTIGKRIAIYTDDDVVRLHQLGLTDGSPWAVAWDAKRQLAWATTTDNNKAQAFDISTGVPEPRGQVDTLADAQSMTVLADGTVVFASATGEGIQVVSDPALDK</sequence>
<keyword evidence="2" id="KW-0732">Signal</keyword>
<evidence type="ECO:0000256" key="2">
    <source>
        <dbReference type="SAM" id="SignalP"/>
    </source>
</evidence>
<dbReference type="RefSeq" id="WP_022861997.1">
    <property type="nucleotide sequence ID" value="NZ_CP063189.1"/>
</dbReference>
<name>A0ABY7U745_9CORY</name>
<protein>
    <recommendedName>
        <fullName evidence="5">Prolipoprotein LppL</fullName>
    </recommendedName>
</protein>
<evidence type="ECO:0008006" key="5">
    <source>
        <dbReference type="Google" id="ProtNLM"/>
    </source>
</evidence>
<reference evidence="3 4" key="1">
    <citation type="submission" date="2020-10" db="EMBL/GenBank/DDBJ databases">
        <title>Complete genome sequence of Corynebacterium massiliense DSM 45435, type strain of Corynebacterium massiliense.</title>
        <authorList>
            <person name="Busche T."/>
            <person name="Kalinowski J."/>
            <person name="Ruckert C."/>
        </authorList>
    </citation>
    <scope>NUCLEOTIDE SEQUENCE [LARGE SCALE GENOMIC DNA]</scope>
    <source>
        <strain evidence="3 4">DSM 45435</strain>
    </source>
</reference>
<dbReference type="SUPFAM" id="SSF101898">
    <property type="entry name" value="NHL repeat"/>
    <property type="match status" value="1"/>
</dbReference>
<organism evidence="3 4">
    <name type="scientific">Corynebacterium massiliense DSM 45435</name>
    <dbReference type="NCBI Taxonomy" id="1121364"/>
    <lineage>
        <taxon>Bacteria</taxon>
        <taxon>Bacillati</taxon>
        <taxon>Actinomycetota</taxon>
        <taxon>Actinomycetes</taxon>
        <taxon>Mycobacteriales</taxon>
        <taxon>Corynebacteriaceae</taxon>
        <taxon>Corynebacterium</taxon>
    </lineage>
</organism>
<dbReference type="EMBL" id="CP063189">
    <property type="protein sequence ID" value="WCZ32524.1"/>
    <property type="molecule type" value="Genomic_DNA"/>
</dbReference>
<dbReference type="Gene3D" id="2.130.10.10">
    <property type="entry name" value="YVTN repeat-like/Quinoprotein amine dehydrogenase"/>
    <property type="match status" value="1"/>
</dbReference>
<evidence type="ECO:0000313" key="4">
    <source>
        <dbReference type="Proteomes" id="UP001220064"/>
    </source>
</evidence>
<accession>A0ABY7U745</accession>
<gene>
    <name evidence="3" type="ORF">CMASS_05410</name>
</gene>
<feature type="compositionally biased region" description="Basic and acidic residues" evidence="1">
    <location>
        <begin position="50"/>
        <end position="60"/>
    </location>
</feature>
<dbReference type="Proteomes" id="UP001220064">
    <property type="component" value="Chromosome"/>
</dbReference>
<dbReference type="PROSITE" id="PS51257">
    <property type="entry name" value="PROKAR_LIPOPROTEIN"/>
    <property type="match status" value="1"/>
</dbReference>